<gene>
    <name evidence="2" type="ordered locus">PAB0835</name>
</gene>
<dbReference type="OrthoDB" id="371648at2157"/>
<reference evidence="2" key="2">
    <citation type="journal article" date="2000" name="J. Mol. Biol.">
        <title>Archaeal homologs of eukaryotic methylation guide small nucleolar RNAs: lessons from the Pyrococcus genomes.</title>
        <authorList>
            <person name="Gaspin C."/>
            <person name="Cavaille J."/>
            <person name="Erauso G."/>
        </authorList>
    </citation>
    <scope>NUCLEOTIDE SEQUENCE</scope>
    <source>
        <strain evidence="2">Orsay</strain>
    </source>
</reference>
<proteinExistence type="predicted"/>
<dbReference type="RefSeq" id="WP_010868380.1">
    <property type="nucleotide sequence ID" value="NC_000868.1"/>
</dbReference>
<dbReference type="EMBL" id="AJ248287">
    <property type="protein sequence ID" value="CAB50172.1"/>
    <property type="molecule type" value="Genomic_DNA"/>
</dbReference>
<protein>
    <submittedName>
        <fullName evidence="2">DNA-binding protein, putative</fullName>
    </submittedName>
</protein>
<dbReference type="CDD" id="cd11378">
    <property type="entry name" value="DUF296"/>
    <property type="match status" value="1"/>
</dbReference>
<dbReference type="PANTHER" id="PTHR34988:SF1">
    <property type="entry name" value="DNA-BINDING PROTEIN"/>
    <property type="match status" value="1"/>
</dbReference>
<dbReference type="Proteomes" id="UP000009139">
    <property type="component" value="Chromosome"/>
</dbReference>
<feature type="domain" description="PPC" evidence="1">
    <location>
        <begin position="2"/>
        <end position="137"/>
    </location>
</feature>
<dbReference type="PANTHER" id="PTHR34988">
    <property type="entry name" value="PROTEIN, PUTATIVE-RELATED"/>
    <property type="match status" value="1"/>
</dbReference>
<dbReference type="PIR" id="G75034">
    <property type="entry name" value="G75034"/>
</dbReference>
<sequence length="139" mass="15636">MGSIGRVYLFRIPEGEEIISYITRFCEKNNVKIAVVKAIGSLRNPKIAYFVEEEGKYKEIQLKGTYELISLLGNVSLKDGKPFLHAHVSLGNDEGIVFGGHLVEGEVFVAEVYIQEIKGEKLERKPRDNGLALWDELVI</sequence>
<dbReference type="Proteomes" id="UP000000810">
    <property type="component" value="Chromosome"/>
</dbReference>
<evidence type="ECO:0000313" key="2">
    <source>
        <dbReference type="EMBL" id="CAB50172.1"/>
    </source>
</evidence>
<dbReference type="PROSITE" id="PS51742">
    <property type="entry name" value="PPC"/>
    <property type="match status" value="1"/>
</dbReference>
<dbReference type="InterPro" id="IPR025707">
    <property type="entry name" value="DNA_bp_PD1"/>
</dbReference>
<dbReference type="AlphaFoldDB" id="Q9UZ87"/>
<evidence type="ECO:0000313" key="3">
    <source>
        <dbReference type="EMBL" id="CCE70704.1"/>
    </source>
</evidence>
<dbReference type="STRING" id="272844.PAB0835"/>
<dbReference type="InterPro" id="IPR005175">
    <property type="entry name" value="PPC_dom"/>
</dbReference>
<reference evidence="2" key="3">
    <citation type="journal article" date="2001" name="Genome Res.">
        <title>Genome evolution at the genus level: comparison of three complete genomes of hyperthermophilic archaea.</title>
        <authorList>
            <person name="Lecompte O."/>
            <person name="Ripp R."/>
            <person name="Puzos-Barbe V."/>
            <person name="Duprat S."/>
            <person name="Heilig R."/>
            <person name="Dietrich J."/>
            <person name="Thierry J.C."/>
            <person name="Poch O."/>
        </authorList>
    </citation>
    <scope>NUCLEOTIDE SEQUENCE</scope>
    <source>
        <strain evidence="2">Orsay</strain>
    </source>
</reference>
<keyword evidence="4" id="KW-1185">Reference proteome</keyword>
<dbReference type="SUPFAM" id="SSF117856">
    <property type="entry name" value="AF0104/ALDC/Ptd012-like"/>
    <property type="match status" value="1"/>
</dbReference>
<accession>Q9UZ87</accession>
<evidence type="ECO:0000313" key="4">
    <source>
        <dbReference type="Proteomes" id="UP000000810"/>
    </source>
</evidence>
<dbReference type="Gene3D" id="3.30.1330.80">
    <property type="entry name" value="Hypothetical protein, similar to alpha- acetolactate decarboxylase, domain 2"/>
    <property type="match status" value="1"/>
</dbReference>
<reference evidence="2" key="1">
    <citation type="submission" date="1999-07" db="EMBL/GenBank/DDBJ databases">
        <authorList>
            <person name="Genoscope"/>
        </authorList>
    </citation>
    <scope>NUCLEOTIDE SEQUENCE</scope>
    <source>
        <strain evidence="2">Orsay</strain>
    </source>
</reference>
<keyword evidence="2" id="KW-0238">DNA-binding</keyword>
<dbReference type="eggNOG" id="arCOG04212">
    <property type="taxonomic scope" value="Archaea"/>
</dbReference>
<dbReference type="EMBL" id="HE613800">
    <property type="protein sequence ID" value="CCE70704.1"/>
    <property type="molecule type" value="Genomic_DNA"/>
</dbReference>
<organism evidence="2 4">
    <name type="scientific">Pyrococcus abyssi (strain GE5 / Orsay)</name>
    <dbReference type="NCBI Taxonomy" id="272844"/>
    <lineage>
        <taxon>Archaea</taxon>
        <taxon>Methanobacteriati</taxon>
        <taxon>Methanobacteriota</taxon>
        <taxon>Thermococci</taxon>
        <taxon>Thermococcales</taxon>
        <taxon>Thermococcaceae</taxon>
        <taxon>Pyrococcus</taxon>
    </lineage>
</organism>
<dbReference type="PATRIC" id="fig|272844.11.peg.1347"/>
<reference evidence="2 4" key="4">
    <citation type="journal article" date="2003" name="Mol. Microbiol.">
        <title>An integrated analysis of the genome of the hyperthermophilic archaeon Pyrococcus abyssi.</title>
        <authorList>
            <person name="Cohen G."/>
            <person name="Barbe V."/>
            <person name="Flament D."/>
            <person name="Galperin M."/>
            <person name="Heilig R."/>
            <person name="Ripp R."/>
            <person name="Lecompte O."/>
            <person name="Prieur D."/>
            <person name="Poch O."/>
            <person name="Quellerou J."/>
            <person name="Thierry J.C."/>
            <person name="Van der Oost J."/>
            <person name="Weissenbach J."/>
            <person name="Zivanovic Y."/>
            <person name="Forterre P."/>
        </authorList>
    </citation>
    <scope>NUCLEOTIDE SEQUENCE [LARGE SCALE GENOMIC DNA]</scope>
    <source>
        <strain evidence="4">GE5 / Orsay</strain>
        <strain evidence="2">Orsay</strain>
    </source>
</reference>
<reference evidence="3 5" key="5">
    <citation type="journal article" date="2012" name="Curr. Microbiol.">
        <title>Re-annotation of two hyperthermophilic archaea Pyrococcus abyssi GE5 and Pyrococcus furiosus DSM 3638.</title>
        <authorList>
            <person name="Gao J."/>
            <person name="Wang J."/>
        </authorList>
    </citation>
    <scope>GENOME REANNOTATION</scope>
    <source>
        <strain evidence="3">GE5</strain>
        <strain evidence="5">GE5 / Orsay</strain>
    </source>
</reference>
<dbReference type="PIRSF" id="PIRSF016702">
    <property type="entry name" value="DNA_bp_PD1"/>
    <property type="match status" value="1"/>
</dbReference>
<dbReference type="KEGG" id="pab:PAB0835"/>
<name>Q9UZ87_PYRAB</name>
<evidence type="ECO:0000259" key="1">
    <source>
        <dbReference type="PROSITE" id="PS51742"/>
    </source>
</evidence>
<dbReference type="Pfam" id="PF03479">
    <property type="entry name" value="PCC"/>
    <property type="match status" value="1"/>
</dbReference>
<dbReference type="GO" id="GO:0003677">
    <property type="term" value="F:DNA binding"/>
    <property type="evidence" value="ECO:0007669"/>
    <property type="project" value="UniProtKB-KW"/>
</dbReference>
<dbReference type="HOGENOM" id="CLU_114051_2_3_2"/>
<evidence type="ECO:0000313" key="5">
    <source>
        <dbReference type="Proteomes" id="UP000009139"/>
    </source>
</evidence>